<dbReference type="PANTHER" id="PTHR12890:SF0">
    <property type="entry name" value="PROTEIN-L-HISTIDINE N-PROS-METHYLTRANSFERASE"/>
    <property type="match status" value="1"/>
</dbReference>
<evidence type="ECO:0000313" key="1">
    <source>
        <dbReference type="EMBL" id="KAJ0406411.1"/>
    </source>
</evidence>
<gene>
    <name evidence="1" type="ORF">P43SY_007019</name>
</gene>
<dbReference type="InterPro" id="IPR029063">
    <property type="entry name" value="SAM-dependent_MTases_sf"/>
</dbReference>
<dbReference type="InterPro" id="IPR007884">
    <property type="entry name" value="METL9"/>
</dbReference>
<protein>
    <recommendedName>
        <fullName evidence="3">Methyltransferase domain-containing protein</fullName>
    </recommendedName>
</protein>
<dbReference type="AlphaFoldDB" id="A0AAD5M6J6"/>
<dbReference type="SUPFAM" id="SSF53335">
    <property type="entry name" value="S-adenosyl-L-methionine-dependent methyltransferases"/>
    <property type="match status" value="1"/>
</dbReference>
<sequence>MKSWVRNATQQARSGRFAGPPLEYGVNQSRLDPALQRAFVQLDCDDETQAFLETCNGGGILEAVASTFLGMFYSLTDANGILGRGQMFVLSREQIKHLLQKEQRVGGTLLDIGAGDGNVTQSIASIVDNVRTTEVSAPMVANLNKRGFNCVETSELTHPHVTEGKPYTVISLMNVLDRADTPMTMLSQIRELLDPEQGLFLLAVVLPFHAFVEVGTKRVPPSEVLPMQGGLCVERASFEASASVLYRNVLQPAGFELVSFSRVPYLCRGDMQQAYYVLSDAIFVLRVASGQS</sequence>
<name>A0AAD5M6J6_PYTIN</name>
<dbReference type="EMBL" id="JAKCXM010000033">
    <property type="protein sequence ID" value="KAJ0406411.1"/>
    <property type="molecule type" value="Genomic_DNA"/>
</dbReference>
<accession>A0AAD5M6J6</accession>
<evidence type="ECO:0008006" key="3">
    <source>
        <dbReference type="Google" id="ProtNLM"/>
    </source>
</evidence>
<dbReference type="PANTHER" id="PTHR12890">
    <property type="entry name" value="DREV PROTEIN"/>
    <property type="match status" value="1"/>
</dbReference>
<evidence type="ECO:0000313" key="2">
    <source>
        <dbReference type="Proteomes" id="UP001209570"/>
    </source>
</evidence>
<proteinExistence type="predicted"/>
<dbReference type="Proteomes" id="UP001209570">
    <property type="component" value="Unassembled WGS sequence"/>
</dbReference>
<keyword evidence="2" id="KW-1185">Reference proteome</keyword>
<comment type="caution">
    <text evidence="1">The sequence shown here is derived from an EMBL/GenBank/DDBJ whole genome shotgun (WGS) entry which is preliminary data.</text>
</comment>
<dbReference type="CDD" id="cd02440">
    <property type="entry name" value="AdoMet_MTases"/>
    <property type="match status" value="1"/>
</dbReference>
<dbReference type="GO" id="GO:0106370">
    <property type="term" value="F:protein-L-histidine N-pros-methyltransferase activity"/>
    <property type="evidence" value="ECO:0007669"/>
    <property type="project" value="InterPro"/>
</dbReference>
<reference evidence="1" key="1">
    <citation type="submission" date="2021-12" db="EMBL/GenBank/DDBJ databases">
        <title>Prjna785345.</title>
        <authorList>
            <person name="Rujirawat T."/>
            <person name="Krajaejun T."/>
        </authorList>
    </citation>
    <scope>NUCLEOTIDE SEQUENCE</scope>
    <source>
        <strain evidence="1">Pi057C3</strain>
    </source>
</reference>
<dbReference type="Gene3D" id="3.40.50.150">
    <property type="entry name" value="Vaccinia Virus protein VP39"/>
    <property type="match status" value="1"/>
</dbReference>
<organism evidence="1 2">
    <name type="scientific">Pythium insidiosum</name>
    <name type="common">Pythiosis disease agent</name>
    <dbReference type="NCBI Taxonomy" id="114742"/>
    <lineage>
        <taxon>Eukaryota</taxon>
        <taxon>Sar</taxon>
        <taxon>Stramenopiles</taxon>
        <taxon>Oomycota</taxon>
        <taxon>Peronosporomycetes</taxon>
        <taxon>Pythiales</taxon>
        <taxon>Pythiaceae</taxon>
        <taxon>Pythium</taxon>
    </lineage>
</organism>
<dbReference type="Pfam" id="PF05219">
    <property type="entry name" value="DREV"/>
    <property type="match status" value="1"/>
</dbReference>